<dbReference type="GO" id="GO:0004342">
    <property type="term" value="F:glucosamine-6-phosphate deaminase activity"/>
    <property type="evidence" value="ECO:0007669"/>
    <property type="project" value="UniProtKB-UniRule"/>
</dbReference>
<feature type="domain" description="Glucosamine/galactosamine-6-phosphate isomerase" evidence="4">
    <location>
        <begin position="32"/>
        <end position="227"/>
    </location>
</feature>
<dbReference type="PANTHER" id="PTHR11280">
    <property type="entry name" value="GLUCOSAMINE-6-PHOSPHATE ISOMERASE"/>
    <property type="match status" value="1"/>
</dbReference>
<dbReference type="Pfam" id="PF01182">
    <property type="entry name" value="Glucosamine_iso"/>
    <property type="match status" value="1"/>
</dbReference>
<dbReference type="InterPro" id="IPR006148">
    <property type="entry name" value="Glc/Gal-6P_isomerase"/>
</dbReference>
<evidence type="ECO:0000256" key="3">
    <source>
        <dbReference type="NCBIfam" id="TIGR00502"/>
    </source>
</evidence>
<dbReference type="InterPro" id="IPR004547">
    <property type="entry name" value="Glucosamine6P_isomerase"/>
</dbReference>
<dbReference type="PROSITE" id="PS01161">
    <property type="entry name" value="GLC_GALNAC_ISOMERASE"/>
    <property type="match status" value="1"/>
</dbReference>
<evidence type="ECO:0000256" key="2">
    <source>
        <dbReference type="ARBA" id="ARBA00023277"/>
    </source>
</evidence>
<protein>
    <recommendedName>
        <fullName evidence="3">Glucosamine-6-phosphate deaminase</fullName>
        <ecNumber evidence="3">3.5.99.6</ecNumber>
    </recommendedName>
</protein>
<evidence type="ECO:0000313" key="6">
    <source>
        <dbReference type="Proteomes" id="UP000470875"/>
    </source>
</evidence>
<dbReference type="GO" id="GO:0006046">
    <property type="term" value="P:N-acetylglucosamine catabolic process"/>
    <property type="evidence" value="ECO:0007669"/>
    <property type="project" value="UniProtKB-UniRule"/>
</dbReference>
<dbReference type="RefSeq" id="WP_154546350.1">
    <property type="nucleotide sequence ID" value="NZ_VULO01000014.1"/>
</dbReference>
<dbReference type="SUPFAM" id="SSF100950">
    <property type="entry name" value="NagB/RpiA/CoA transferase-like"/>
    <property type="match status" value="1"/>
</dbReference>
<dbReference type="InterPro" id="IPR018321">
    <property type="entry name" value="Glucosamine6P_isomerase_CS"/>
</dbReference>
<dbReference type="Gene3D" id="3.40.50.1360">
    <property type="match status" value="1"/>
</dbReference>
<dbReference type="AlphaFoldDB" id="A0A6N7VU04"/>
<accession>A0A6N7VU04</accession>
<dbReference type="EMBL" id="VULO01000014">
    <property type="protein sequence ID" value="MSS85257.1"/>
    <property type="molecule type" value="Genomic_DNA"/>
</dbReference>
<name>A0A6N7VU04_9ACTO</name>
<dbReference type="GO" id="GO:0005737">
    <property type="term" value="C:cytoplasm"/>
    <property type="evidence" value="ECO:0007669"/>
    <property type="project" value="TreeGrafter"/>
</dbReference>
<dbReference type="Proteomes" id="UP000470875">
    <property type="component" value="Unassembled WGS sequence"/>
</dbReference>
<sequence length="259" mass="27519">MQVGIFNDESKIGEIGAEIIAPVFIDKPTGVLGLATGSSPLPLYDALVKKVEAGTLSFAQAQAFCLDEYVGLSMEHPEAYRNFIRRVFTARTDFPDSAVHAPAGASDDPYAAAAEYDAQIKAAGGVDVQILGIGSDGHIGFNEPSGSLSSRTHVDFLTEQTRQDNARFFDGNLADVPTACITQGLGTIMEAGKLVLIATGAGKAEAVAQMVEGPVSARWPATVVQFHNDITVLLDEGAASKLTMRDYYAQAWKAQYDQS</sequence>
<organism evidence="5 6">
    <name type="scientific">Scrofimicrobium canadense</name>
    <dbReference type="NCBI Taxonomy" id="2652290"/>
    <lineage>
        <taxon>Bacteria</taxon>
        <taxon>Bacillati</taxon>
        <taxon>Actinomycetota</taxon>
        <taxon>Actinomycetes</taxon>
        <taxon>Actinomycetales</taxon>
        <taxon>Actinomycetaceae</taxon>
        <taxon>Scrofimicrobium</taxon>
    </lineage>
</organism>
<evidence type="ECO:0000256" key="1">
    <source>
        <dbReference type="ARBA" id="ARBA00022801"/>
    </source>
</evidence>
<evidence type="ECO:0000313" key="5">
    <source>
        <dbReference type="EMBL" id="MSS85257.1"/>
    </source>
</evidence>
<dbReference type="NCBIfam" id="NF001684">
    <property type="entry name" value="PRK00443.1-4"/>
    <property type="match status" value="1"/>
</dbReference>
<reference evidence="5 6" key="1">
    <citation type="submission" date="2019-08" db="EMBL/GenBank/DDBJ databases">
        <title>In-depth cultivation of the pig gut microbiome towards novel bacterial diversity and tailored functional studies.</title>
        <authorList>
            <person name="Wylensek D."/>
            <person name="Hitch T.C.A."/>
            <person name="Clavel T."/>
        </authorList>
    </citation>
    <scope>NUCLEOTIDE SEQUENCE [LARGE SCALE GENOMIC DNA]</scope>
    <source>
        <strain evidence="5 6">WB03_NA08</strain>
    </source>
</reference>
<dbReference type="GO" id="GO:0019262">
    <property type="term" value="P:N-acetylneuraminate catabolic process"/>
    <property type="evidence" value="ECO:0007669"/>
    <property type="project" value="TreeGrafter"/>
</dbReference>
<evidence type="ECO:0000259" key="4">
    <source>
        <dbReference type="Pfam" id="PF01182"/>
    </source>
</evidence>
<dbReference type="GO" id="GO:0005975">
    <property type="term" value="P:carbohydrate metabolic process"/>
    <property type="evidence" value="ECO:0007669"/>
    <property type="project" value="InterPro"/>
</dbReference>
<gene>
    <name evidence="5" type="primary">nagB</name>
    <name evidence="5" type="ORF">FYJ24_10920</name>
</gene>
<proteinExistence type="predicted"/>
<keyword evidence="1 5" id="KW-0378">Hydrolase</keyword>
<dbReference type="GO" id="GO:0042802">
    <property type="term" value="F:identical protein binding"/>
    <property type="evidence" value="ECO:0007669"/>
    <property type="project" value="TreeGrafter"/>
</dbReference>
<keyword evidence="6" id="KW-1185">Reference proteome</keyword>
<keyword evidence="2" id="KW-0119">Carbohydrate metabolism</keyword>
<dbReference type="EC" id="3.5.99.6" evidence="3"/>
<dbReference type="PANTHER" id="PTHR11280:SF5">
    <property type="entry name" value="GLUCOSAMINE-6-PHOSPHATE ISOMERASE"/>
    <property type="match status" value="1"/>
</dbReference>
<dbReference type="GO" id="GO:0006043">
    <property type="term" value="P:glucosamine catabolic process"/>
    <property type="evidence" value="ECO:0007669"/>
    <property type="project" value="TreeGrafter"/>
</dbReference>
<dbReference type="InterPro" id="IPR037171">
    <property type="entry name" value="NagB/RpiA_transferase-like"/>
</dbReference>
<dbReference type="CDD" id="cd01399">
    <property type="entry name" value="GlcN6P_deaminase"/>
    <property type="match status" value="1"/>
</dbReference>
<dbReference type="NCBIfam" id="TIGR00502">
    <property type="entry name" value="nagB"/>
    <property type="match status" value="1"/>
</dbReference>
<comment type="caution">
    <text evidence="5">The sequence shown here is derived from an EMBL/GenBank/DDBJ whole genome shotgun (WGS) entry which is preliminary data.</text>
</comment>